<dbReference type="InterPro" id="IPR050250">
    <property type="entry name" value="Macrolide_Exporter_MacB"/>
</dbReference>
<dbReference type="STRING" id="563176.SAMN04488090_0880"/>
<dbReference type="AlphaFoldDB" id="A0A1G9K519"/>
<evidence type="ECO:0000256" key="4">
    <source>
        <dbReference type="ARBA" id="ARBA00022989"/>
    </source>
</evidence>
<evidence type="ECO:0000313" key="11">
    <source>
        <dbReference type="Proteomes" id="UP000198901"/>
    </source>
</evidence>
<feature type="transmembrane region" description="Helical" evidence="7">
    <location>
        <begin position="286"/>
        <end position="311"/>
    </location>
</feature>
<comment type="subcellular location">
    <subcellularLocation>
        <location evidence="1">Cell membrane</location>
        <topology evidence="1">Multi-pass membrane protein</topology>
    </subcellularLocation>
</comment>
<feature type="domain" description="MacB-like periplasmic core" evidence="9">
    <location>
        <begin position="21"/>
        <end position="221"/>
    </location>
</feature>
<reference evidence="10 11" key="1">
    <citation type="submission" date="2016-10" db="EMBL/GenBank/DDBJ databases">
        <authorList>
            <person name="de Groot N.N."/>
        </authorList>
    </citation>
    <scope>NUCLEOTIDE SEQUENCE [LARGE SCALE GENOMIC DNA]</scope>
    <source>
        <strain evidence="10 11">DSM 21668</strain>
    </source>
</reference>
<dbReference type="Proteomes" id="UP000198901">
    <property type="component" value="Unassembled WGS sequence"/>
</dbReference>
<dbReference type="GO" id="GO:0005886">
    <property type="term" value="C:plasma membrane"/>
    <property type="evidence" value="ECO:0007669"/>
    <property type="project" value="UniProtKB-SubCell"/>
</dbReference>
<dbReference type="InterPro" id="IPR025857">
    <property type="entry name" value="MacB_PCD"/>
</dbReference>
<accession>A0A1G9K519</accession>
<evidence type="ECO:0000259" key="8">
    <source>
        <dbReference type="Pfam" id="PF02687"/>
    </source>
</evidence>
<dbReference type="Pfam" id="PF12704">
    <property type="entry name" value="MacB_PCD"/>
    <property type="match status" value="1"/>
</dbReference>
<sequence>MNLMENIREGLRSIKANLLRTVLTSLIIAVGISSLVGILTAIDGIQSSLDNSFAGMGANTFDIMGVDEYGVRMGGRKQKVFGPILYQEALDYKQRFGFGATVSLSANISGTAQIKYESKKTNPNVTVTGADENYVSIKNYKIESGRNFSPNDISNSTNVVILGSEVAGNLFGSTTGSVGKEITVMGAKFRVVGVLEHKGNVTGGGDDRVVLIPLETGRQLAGSRNLSYGITTSVPGLNRIDYLMGEARGLMRLIRRDPTTQEDSFKVERADAVAENFKEASSQLRAGGFGIGFITLLGASIALMNIMLVSVTERTQEIGIRKSLGATPVRIRQQFLIEAIVICVLGGIAGLLLALAFGNLVSQLVSQGTASFVVPWIWLFIGIAVCIVVGLLSGFYPAWKASKLDPIDALRYE</sequence>
<dbReference type="EMBL" id="FNGS01000002">
    <property type="protein sequence ID" value="SDL44769.1"/>
    <property type="molecule type" value="Genomic_DNA"/>
</dbReference>
<evidence type="ECO:0000256" key="3">
    <source>
        <dbReference type="ARBA" id="ARBA00022692"/>
    </source>
</evidence>
<dbReference type="PANTHER" id="PTHR30572:SF4">
    <property type="entry name" value="ABC TRANSPORTER PERMEASE YTRF"/>
    <property type="match status" value="1"/>
</dbReference>
<feature type="domain" description="ABC3 transporter permease C-terminal" evidence="8">
    <location>
        <begin position="291"/>
        <end position="406"/>
    </location>
</feature>
<dbReference type="RefSeq" id="WP_093199630.1">
    <property type="nucleotide sequence ID" value="NZ_FNGS01000002.1"/>
</dbReference>
<feature type="transmembrane region" description="Helical" evidence="7">
    <location>
        <begin position="376"/>
        <end position="396"/>
    </location>
</feature>
<evidence type="ECO:0000313" key="10">
    <source>
        <dbReference type="EMBL" id="SDL44769.1"/>
    </source>
</evidence>
<evidence type="ECO:0000259" key="9">
    <source>
        <dbReference type="Pfam" id="PF12704"/>
    </source>
</evidence>
<dbReference type="InterPro" id="IPR003838">
    <property type="entry name" value="ABC3_permease_C"/>
</dbReference>
<protein>
    <submittedName>
        <fullName evidence="10">Putative ABC transport system permease protein</fullName>
    </submittedName>
</protein>
<comment type="similarity">
    <text evidence="6">Belongs to the ABC-4 integral membrane protein family.</text>
</comment>
<feature type="transmembrane region" description="Helical" evidence="7">
    <location>
        <begin position="21"/>
        <end position="42"/>
    </location>
</feature>
<evidence type="ECO:0000256" key="6">
    <source>
        <dbReference type="ARBA" id="ARBA00038076"/>
    </source>
</evidence>
<keyword evidence="3 7" id="KW-0812">Transmembrane</keyword>
<feature type="transmembrane region" description="Helical" evidence="7">
    <location>
        <begin position="335"/>
        <end position="356"/>
    </location>
</feature>
<dbReference type="GO" id="GO:0022857">
    <property type="term" value="F:transmembrane transporter activity"/>
    <property type="evidence" value="ECO:0007669"/>
    <property type="project" value="TreeGrafter"/>
</dbReference>
<dbReference type="OrthoDB" id="9770036at2"/>
<evidence type="ECO:0000256" key="1">
    <source>
        <dbReference type="ARBA" id="ARBA00004651"/>
    </source>
</evidence>
<keyword evidence="4 7" id="KW-1133">Transmembrane helix</keyword>
<evidence type="ECO:0000256" key="5">
    <source>
        <dbReference type="ARBA" id="ARBA00023136"/>
    </source>
</evidence>
<keyword evidence="5 7" id="KW-0472">Membrane</keyword>
<evidence type="ECO:0000256" key="2">
    <source>
        <dbReference type="ARBA" id="ARBA00022475"/>
    </source>
</evidence>
<dbReference type="PANTHER" id="PTHR30572">
    <property type="entry name" value="MEMBRANE COMPONENT OF TRANSPORTER-RELATED"/>
    <property type="match status" value="1"/>
</dbReference>
<dbReference type="Pfam" id="PF02687">
    <property type="entry name" value="FtsX"/>
    <property type="match status" value="1"/>
</dbReference>
<gene>
    <name evidence="10" type="ORF">SAMN04488090_0880</name>
</gene>
<keyword evidence="2" id="KW-1003">Cell membrane</keyword>
<evidence type="ECO:0000256" key="7">
    <source>
        <dbReference type="SAM" id="Phobius"/>
    </source>
</evidence>
<keyword evidence="11" id="KW-1185">Reference proteome</keyword>
<organism evidence="10 11">
    <name type="scientific">Siphonobacter aquaeclarae</name>
    <dbReference type="NCBI Taxonomy" id="563176"/>
    <lineage>
        <taxon>Bacteria</taxon>
        <taxon>Pseudomonadati</taxon>
        <taxon>Bacteroidota</taxon>
        <taxon>Cytophagia</taxon>
        <taxon>Cytophagales</taxon>
        <taxon>Cytophagaceae</taxon>
        <taxon>Siphonobacter</taxon>
    </lineage>
</organism>
<proteinExistence type="inferred from homology"/>
<name>A0A1G9K519_9BACT</name>